<evidence type="ECO:0000256" key="2">
    <source>
        <dbReference type="ARBA" id="ARBA00006228"/>
    </source>
</evidence>
<comment type="subcellular location">
    <subcellularLocation>
        <location evidence="1">Cell membrane</location>
        <topology evidence="1">Multi-pass membrane protein</topology>
    </subcellularLocation>
</comment>
<keyword evidence="8" id="KW-1185">Reference proteome</keyword>
<dbReference type="EMBL" id="AQFM01000044">
    <property type="protein sequence ID" value="EOR04306.1"/>
    <property type="molecule type" value="Genomic_DNA"/>
</dbReference>
<accession>R9AW41</accession>
<evidence type="ECO:0000313" key="8">
    <source>
        <dbReference type="Proteomes" id="UP000016201"/>
    </source>
</evidence>
<proteinExistence type="inferred from homology"/>
<keyword evidence="5" id="KW-1133">Transmembrane helix</keyword>
<dbReference type="Pfam" id="PF01899">
    <property type="entry name" value="MNHE"/>
    <property type="match status" value="1"/>
</dbReference>
<dbReference type="PANTHER" id="PTHR34584:SF1">
    <property type="entry name" value="NA(+)_H(+) ANTIPORTER SUBUNIT E1"/>
    <property type="match status" value="1"/>
</dbReference>
<organism evidence="7 8">
    <name type="scientific">Acinetobacter tandoii DSM 14970 = CIP 107469</name>
    <dbReference type="NCBI Taxonomy" id="1120927"/>
    <lineage>
        <taxon>Bacteria</taxon>
        <taxon>Pseudomonadati</taxon>
        <taxon>Pseudomonadota</taxon>
        <taxon>Gammaproteobacteria</taxon>
        <taxon>Moraxellales</taxon>
        <taxon>Moraxellaceae</taxon>
        <taxon>Acinetobacter</taxon>
    </lineage>
</organism>
<comment type="caution">
    <text evidence="7">The sequence shown here is derived from an EMBL/GenBank/DDBJ whole genome shotgun (WGS) entry which is preliminary data.</text>
</comment>
<reference evidence="7 8" key="1">
    <citation type="submission" date="2013-03" db="EMBL/GenBank/DDBJ databases">
        <title>The Genome Sequence of Acinetobacter tandoii CIP 107469.</title>
        <authorList>
            <consortium name="The Broad Institute Genome Sequencing Platform"/>
            <consortium name="The Broad Institute Genome Sequencing Center for Infectious Disease"/>
            <person name="Cerqueira G."/>
            <person name="Feldgarden M."/>
            <person name="Courvalin P."/>
            <person name="Perichon B."/>
            <person name="Grillot-Courvalin C."/>
            <person name="Clermont D."/>
            <person name="Rocha E."/>
            <person name="Yoon E.-J."/>
            <person name="Nemec A."/>
            <person name="Walker B."/>
            <person name="Young S.K."/>
            <person name="Zeng Q."/>
            <person name="Gargeya S."/>
            <person name="Fitzgerald M."/>
            <person name="Haas B."/>
            <person name="Abouelleil A."/>
            <person name="Alvarado L."/>
            <person name="Arachchi H.M."/>
            <person name="Berlin A.M."/>
            <person name="Chapman S.B."/>
            <person name="Dewar J."/>
            <person name="Goldberg J."/>
            <person name="Griggs A."/>
            <person name="Gujja S."/>
            <person name="Hansen M."/>
            <person name="Howarth C."/>
            <person name="Imamovic A."/>
            <person name="Larimer J."/>
            <person name="McCowan C."/>
            <person name="Murphy C."/>
            <person name="Neiman D."/>
            <person name="Pearson M."/>
            <person name="Priest M."/>
            <person name="Roberts A."/>
            <person name="Saif S."/>
            <person name="Shea T."/>
            <person name="Sisk P."/>
            <person name="Sykes S."/>
            <person name="Wortman J."/>
            <person name="Nusbaum C."/>
            <person name="Birren B."/>
        </authorList>
    </citation>
    <scope>NUCLEOTIDE SEQUENCE [LARGE SCALE GENOMIC DNA]</scope>
    <source>
        <strain evidence="7 8">CIP 107469</strain>
    </source>
</reference>
<keyword evidence="6" id="KW-0472">Membrane</keyword>
<dbReference type="PANTHER" id="PTHR34584">
    <property type="entry name" value="NA(+)/H(+) ANTIPORTER SUBUNIT E1"/>
    <property type="match status" value="1"/>
</dbReference>
<dbReference type="GO" id="GO:0005886">
    <property type="term" value="C:plasma membrane"/>
    <property type="evidence" value="ECO:0007669"/>
    <property type="project" value="UniProtKB-SubCell"/>
</dbReference>
<keyword evidence="4" id="KW-0812">Transmembrane</keyword>
<protein>
    <submittedName>
        <fullName evidence="7">Multicomponent K+:H+ antiporter subunit E</fullName>
    </submittedName>
</protein>
<evidence type="ECO:0000313" key="7">
    <source>
        <dbReference type="EMBL" id="EOR04306.1"/>
    </source>
</evidence>
<dbReference type="eggNOG" id="COG1863">
    <property type="taxonomic scope" value="Bacteria"/>
</dbReference>
<comment type="similarity">
    <text evidence="2">Belongs to the CPA3 antiporters (TC 2.A.63) subunit E family.</text>
</comment>
<keyword evidence="3" id="KW-1003">Cell membrane</keyword>
<dbReference type="GO" id="GO:0008324">
    <property type="term" value="F:monoatomic cation transmembrane transporter activity"/>
    <property type="evidence" value="ECO:0007669"/>
    <property type="project" value="InterPro"/>
</dbReference>
<gene>
    <name evidence="7" type="ORF">I593_03383</name>
</gene>
<evidence type="ECO:0000256" key="5">
    <source>
        <dbReference type="ARBA" id="ARBA00022989"/>
    </source>
</evidence>
<dbReference type="AlphaFoldDB" id="R9AW41"/>
<evidence type="ECO:0000256" key="1">
    <source>
        <dbReference type="ARBA" id="ARBA00004651"/>
    </source>
</evidence>
<dbReference type="InterPro" id="IPR002758">
    <property type="entry name" value="Cation_antiport_E"/>
</dbReference>
<dbReference type="PIRSF" id="PIRSF019239">
    <property type="entry name" value="MrpE"/>
    <property type="match status" value="1"/>
</dbReference>
<evidence type="ECO:0000256" key="6">
    <source>
        <dbReference type="ARBA" id="ARBA00023136"/>
    </source>
</evidence>
<name>R9AW41_9GAMM</name>
<dbReference type="NCBIfam" id="NF006518">
    <property type="entry name" value="PRK08965.1-2"/>
    <property type="match status" value="1"/>
</dbReference>
<sequence length="174" mass="19652">MMQKKSFLNRWLPHPFVSVLVAVTWIMLAHSLDAATLVMASLLALIIPRLVQPFIQQTPNIHWKAAIKLFFVVLWDIVISNIRIAKLVLGPIDQLHPKWYRVPLDTQHDEVNSLLAMIITTTPGTVSAGIDQDRGDILVHALSSDDTEVDIQDIKNRYEKPLMEIFHVNSGDAT</sequence>
<evidence type="ECO:0000256" key="4">
    <source>
        <dbReference type="ARBA" id="ARBA00022692"/>
    </source>
</evidence>
<evidence type="ECO:0000256" key="3">
    <source>
        <dbReference type="ARBA" id="ARBA00022475"/>
    </source>
</evidence>
<dbReference type="Proteomes" id="UP000016201">
    <property type="component" value="Unassembled WGS sequence"/>
</dbReference>
<dbReference type="PATRIC" id="fig|1120927.3.peg.3298"/>